<name>A0A1Y1V9K1_9FUNG</name>
<dbReference type="GO" id="GO:0046872">
    <property type="term" value="F:metal ion binding"/>
    <property type="evidence" value="ECO:0007669"/>
    <property type="project" value="UniProtKB-KW"/>
</dbReference>
<dbReference type="SMART" id="SM00132">
    <property type="entry name" value="LIM"/>
    <property type="match status" value="4"/>
</dbReference>
<dbReference type="STRING" id="1754191.A0A1Y1V9K1"/>
<keyword evidence="8" id="KW-1185">Reference proteome</keyword>
<feature type="region of interest" description="Disordered" evidence="5">
    <location>
        <begin position="110"/>
        <end position="129"/>
    </location>
</feature>
<evidence type="ECO:0000313" key="8">
    <source>
        <dbReference type="Proteomes" id="UP000193719"/>
    </source>
</evidence>
<dbReference type="FunFam" id="2.10.110.10:FF:000009">
    <property type="entry name" value="Paxillin isoform 1"/>
    <property type="match status" value="1"/>
</dbReference>
<feature type="domain" description="LIM zinc-binding" evidence="6">
    <location>
        <begin position="264"/>
        <end position="324"/>
    </location>
</feature>
<feature type="domain" description="LIM zinc-binding" evidence="6">
    <location>
        <begin position="207"/>
        <end position="263"/>
    </location>
</feature>
<proteinExistence type="predicted"/>
<feature type="compositionally biased region" description="Low complexity" evidence="5">
    <location>
        <begin position="36"/>
        <end position="92"/>
    </location>
</feature>
<dbReference type="GO" id="GO:0001725">
    <property type="term" value="C:stress fiber"/>
    <property type="evidence" value="ECO:0007669"/>
    <property type="project" value="TreeGrafter"/>
</dbReference>
<dbReference type="GO" id="GO:0031941">
    <property type="term" value="C:filamentous actin"/>
    <property type="evidence" value="ECO:0007669"/>
    <property type="project" value="TreeGrafter"/>
</dbReference>
<dbReference type="PANTHER" id="PTHR24214">
    <property type="entry name" value="PDZ AND LIM DOMAIN PROTEIN ZASP"/>
    <property type="match status" value="1"/>
</dbReference>
<dbReference type="SUPFAM" id="SSF57716">
    <property type="entry name" value="Glucocorticoid receptor-like (DNA-binding domain)"/>
    <property type="match status" value="3"/>
</dbReference>
<keyword evidence="2 4" id="KW-0862">Zinc</keyword>
<accession>A0A1Y1V9K1</accession>
<dbReference type="Pfam" id="PF00412">
    <property type="entry name" value="LIM"/>
    <property type="match status" value="3"/>
</dbReference>
<dbReference type="PROSITE" id="PS50023">
    <property type="entry name" value="LIM_DOMAIN_2"/>
    <property type="match status" value="3"/>
</dbReference>
<evidence type="ECO:0000256" key="2">
    <source>
        <dbReference type="ARBA" id="ARBA00022833"/>
    </source>
</evidence>
<organism evidence="7 8">
    <name type="scientific">Piromyces finnis</name>
    <dbReference type="NCBI Taxonomy" id="1754191"/>
    <lineage>
        <taxon>Eukaryota</taxon>
        <taxon>Fungi</taxon>
        <taxon>Fungi incertae sedis</taxon>
        <taxon>Chytridiomycota</taxon>
        <taxon>Chytridiomycota incertae sedis</taxon>
        <taxon>Neocallimastigomycetes</taxon>
        <taxon>Neocallimastigales</taxon>
        <taxon>Neocallimastigaceae</taxon>
        <taxon>Piromyces</taxon>
    </lineage>
</organism>
<dbReference type="GO" id="GO:0003779">
    <property type="term" value="F:actin binding"/>
    <property type="evidence" value="ECO:0007669"/>
    <property type="project" value="TreeGrafter"/>
</dbReference>
<dbReference type="OrthoDB" id="1112565at2759"/>
<dbReference type="AlphaFoldDB" id="A0A1Y1V9K1"/>
<gene>
    <name evidence="7" type="ORF">BCR36DRAFT_290191</name>
</gene>
<dbReference type="PROSITE" id="PS00478">
    <property type="entry name" value="LIM_DOMAIN_1"/>
    <property type="match status" value="2"/>
</dbReference>
<dbReference type="PANTHER" id="PTHR24214:SF62">
    <property type="entry name" value="LEUPAXIN"/>
    <property type="match status" value="1"/>
</dbReference>
<dbReference type="GO" id="GO:0030036">
    <property type="term" value="P:actin cytoskeleton organization"/>
    <property type="evidence" value="ECO:0007669"/>
    <property type="project" value="TreeGrafter"/>
</dbReference>
<reference evidence="7 8" key="1">
    <citation type="submission" date="2016-08" db="EMBL/GenBank/DDBJ databases">
        <title>Genomes of anaerobic fungi encode conserved fungal cellulosomes for biomass hydrolysis.</title>
        <authorList>
            <consortium name="DOE Joint Genome Institute"/>
            <person name="Haitjema C.H."/>
            <person name="Gilmore S.P."/>
            <person name="Henske J.K."/>
            <person name="Solomon K.V."/>
            <person name="De Groot R."/>
            <person name="Kuo A."/>
            <person name="Mondo S.J."/>
            <person name="Salamov A.A."/>
            <person name="Labutti K."/>
            <person name="Zhao Z."/>
            <person name="Chiniquy J."/>
            <person name="Barry K."/>
            <person name="Brewer H.M."/>
            <person name="Purvine S.O."/>
            <person name="Wright A.T."/>
            <person name="Boxma B."/>
            <person name="Van Alen T."/>
            <person name="Hackstein J.H."/>
            <person name="Baker S.E."/>
            <person name="Grigoriev I.V."/>
            <person name="O'Malley M.A."/>
        </authorList>
    </citation>
    <scope>NUCLEOTIDE SEQUENCE [LARGE SCALE GENOMIC DNA]</scope>
    <source>
        <strain evidence="8">finn</strain>
    </source>
</reference>
<protein>
    <submittedName>
        <fullName evidence="7">LIM-domain-containing protein</fullName>
    </submittedName>
</protein>
<dbReference type="CDD" id="cd08368">
    <property type="entry name" value="LIM"/>
    <property type="match status" value="3"/>
</dbReference>
<dbReference type="GO" id="GO:0051371">
    <property type="term" value="F:muscle alpha-actinin binding"/>
    <property type="evidence" value="ECO:0007669"/>
    <property type="project" value="TreeGrafter"/>
</dbReference>
<evidence type="ECO:0000256" key="5">
    <source>
        <dbReference type="SAM" id="MobiDB-lite"/>
    </source>
</evidence>
<evidence type="ECO:0000256" key="3">
    <source>
        <dbReference type="ARBA" id="ARBA00023038"/>
    </source>
</evidence>
<dbReference type="EMBL" id="MCFH01000021">
    <property type="protein sequence ID" value="ORX50342.1"/>
    <property type="molecule type" value="Genomic_DNA"/>
</dbReference>
<feature type="compositionally biased region" description="Low complexity" evidence="5">
    <location>
        <begin position="17"/>
        <end position="28"/>
    </location>
</feature>
<dbReference type="Proteomes" id="UP000193719">
    <property type="component" value="Unassembled WGS sequence"/>
</dbReference>
<dbReference type="InterPro" id="IPR001781">
    <property type="entry name" value="Znf_LIM"/>
</dbReference>
<reference evidence="7 8" key="2">
    <citation type="submission" date="2016-08" db="EMBL/GenBank/DDBJ databases">
        <title>Pervasive Adenine N6-methylation of Active Genes in Fungi.</title>
        <authorList>
            <consortium name="DOE Joint Genome Institute"/>
            <person name="Mondo S.J."/>
            <person name="Dannebaum R.O."/>
            <person name="Kuo R.C."/>
            <person name="Labutti K."/>
            <person name="Haridas S."/>
            <person name="Kuo A."/>
            <person name="Salamov A."/>
            <person name="Ahrendt S.R."/>
            <person name="Lipzen A."/>
            <person name="Sullivan W."/>
            <person name="Andreopoulos W.B."/>
            <person name="Clum A."/>
            <person name="Lindquist E."/>
            <person name="Daum C."/>
            <person name="Ramamoorthy G.K."/>
            <person name="Gryganskyi A."/>
            <person name="Culley D."/>
            <person name="Magnuson J.K."/>
            <person name="James T.Y."/>
            <person name="O'Malley M.A."/>
            <person name="Stajich J.E."/>
            <person name="Spatafora J.W."/>
            <person name="Visel A."/>
            <person name="Grigoriev I.V."/>
        </authorList>
    </citation>
    <scope>NUCLEOTIDE SEQUENCE [LARGE SCALE GENOMIC DNA]</scope>
    <source>
        <strain evidence="8">finn</strain>
    </source>
</reference>
<feature type="domain" description="LIM zinc-binding" evidence="6">
    <location>
        <begin position="147"/>
        <end position="206"/>
    </location>
</feature>
<keyword evidence="1 4" id="KW-0479">Metal-binding</keyword>
<feature type="region of interest" description="Disordered" evidence="5">
    <location>
        <begin position="1"/>
        <end position="105"/>
    </location>
</feature>
<feature type="compositionally biased region" description="Polar residues" evidence="5">
    <location>
        <begin position="110"/>
        <end position="120"/>
    </location>
</feature>
<sequence length="391" mass="44288">MSENKLSTNPHEKNEKSLNSLSVSQNQSRTNLLQPSRQSSQSRTNLLQPSRQSSQSQTNLLQPSQQESQSQTNLLQPSQQTSQSQTNLLQPTNQASQSPNSIQNQASSIEATQTNKPNNDTDFDKLDPDTEICVQPTNLNPDRSKPIYCEYCHEKIVGSILSSGKKFYHPKHFLCNGCNCPLNGKPFFEIEERALCVDCYNNQHGVKCAFCNEFITGQYITALDKNWHPDHLRCSECNEPINSIIEEKDGKAYCHKDYQKLFGICCNKCHEPILSGGYITALDKPWHVDCFVCNICNKPFTSTSFYEIDGFPYCSEHYEIASQCNFCKTKIVDNKRIKVGDYFYHSNHVFCTCCKKAISELITNDNGNYDGLFKITDNNIICKNCVASQVL</sequence>
<dbReference type="InterPro" id="IPR050604">
    <property type="entry name" value="PDZ-LIM_domain"/>
</dbReference>
<evidence type="ECO:0000313" key="7">
    <source>
        <dbReference type="EMBL" id="ORX50342.1"/>
    </source>
</evidence>
<evidence type="ECO:0000256" key="1">
    <source>
        <dbReference type="ARBA" id="ARBA00022723"/>
    </source>
</evidence>
<evidence type="ECO:0000259" key="6">
    <source>
        <dbReference type="PROSITE" id="PS50023"/>
    </source>
</evidence>
<evidence type="ECO:0000256" key="4">
    <source>
        <dbReference type="PROSITE-ProRule" id="PRU00125"/>
    </source>
</evidence>
<feature type="compositionally biased region" description="Polar residues" evidence="5">
    <location>
        <begin position="93"/>
        <end position="105"/>
    </location>
</feature>
<dbReference type="Gene3D" id="2.10.110.10">
    <property type="entry name" value="Cysteine Rich Protein"/>
    <property type="match status" value="4"/>
</dbReference>
<keyword evidence="3 4" id="KW-0440">LIM domain</keyword>
<comment type="caution">
    <text evidence="7">The sequence shown here is derived from an EMBL/GenBank/DDBJ whole genome shotgun (WGS) entry which is preliminary data.</text>
</comment>